<dbReference type="InterPro" id="IPR000073">
    <property type="entry name" value="AB_hydrolase_1"/>
</dbReference>
<dbReference type="PANTHER" id="PTHR15032">
    <property type="entry name" value="N-ACYL-PHOSPHATIDYLETHANOLAMINE-HYDROLYZING PHOSPHOLIPASE D"/>
    <property type="match status" value="1"/>
</dbReference>
<dbReference type="Gene3D" id="3.40.50.1820">
    <property type="entry name" value="alpha/beta hydrolase"/>
    <property type="match status" value="1"/>
</dbReference>
<dbReference type="GO" id="GO:0070291">
    <property type="term" value="P:N-acylethanolamine metabolic process"/>
    <property type="evidence" value="ECO:0007669"/>
    <property type="project" value="TreeGrafter"/>
</dbReference>
<dbReference type="GO" id="GO:0070292">
    <property type="term" value="P:N-acylphosphatidylethanolamine metabolic process"/>
    <property type="evidence" value="ECO:0007669"/>
    <property type="project" value="TreeGrafter"/>
</dbReference>
<feature type="region of interest" description="Disordered" evidence="1">
    <location>
        <begin position="746"/>
        <end position="766"/>
    </location>
</feature>
<dbReference type="SUPFAM" id="SSF55186">
    <property type="entry name" value="ThrRS/AlaRS common domain"/>
    <property type="match status" value="1"/>
</dbReference>
<keyword evidence="5" id="KW-1185">Reference proteome</keyword>
<name>A0AB34FS07_9HYPO</name>
<dbReference type="InterPro" id="IPR001279">
    <property type="entry name" value="Metallo-B-lactamas"/>
</dbReference>
<sequence length="846" mass="92787">MTATKLVYQVDEALRSYSTRVASVQPLSSLDPDDRALFKASAEDDTVVVTEETIFYAQGGGQPFDTGCSVLHLGRLVDGSLSSGEPIEQTIDSDRRDRNSRLHTGGHVVALAVRKHLLAGAVDDVSRKDLVELGASHYPDSAFVNFQGTIEASHKEAIQAQVSAYVDAALPVKVYFWSEDELRARCAAVPDAVAIQEGVLTRAVDIEEDEPTMSTNTLDVSVTKTTDSPAPKGAEDKVHHHKNGKKIFHNPWPSWHELDPEAVKAHLKQYVLVYCIPFQVPHLSRERFSTGTPDVRATWLGHACYLVEFPSGLRVLFDPVMTDRCSPSQWFGPRRFTQLPCDVKDLPYLDAVVISHNHYDHLSHPTVVEIAKEHPQAQFFVPLGNESWFHASGIHNVTELDWWEGADLTITSSSQPESGAESIRARITCLPAQHTTGRAPWGTDKTLWASWSVASPLAGAAVPGSAVASVFFGGDTGYRAVPTLGAQDDDWDEKYADLPVCPAFGQIGELYGPFTLGLLPIGAAQYDPIMAPTDRNPVQVQYYAKGKKGAEEPAGPAPAPLVLIHDGGGTTFAYFTVGRLGRDVWAIHSPTFMSAQPWEGGMDGMARHYISLIEEVAGIKGRILLGGWSLGGYVALTMSHIIATSPESFGIAIDGILMMDSPWLVAGRDLPIGTPQPALIGIPDLVRKSLDNCERMLYHWELPQWGLGSDRSFTFSSGKQSLEIPPGTVLYRSLKGDWRPVERKGRHELTEQQTHQTPPSGPPPTVMLRSVVPAPTKGSSGKPCRVDQFRDELLLGWDGRYNSEMIHAVMEARSHHYDMFNQLHVEEITDTIKLAIEILETIEPGE</sequence>
<evidence type="ECO:0000256" key="1">
    <source>
        <dbReference type="SAM" id="MobiDB-lite"/>
    </source>
</evidence>
<dbReference type="GO" id="GO:0070290">
    <property type="term" value="F:N-acylphosphatidylethanolamine-specific phospholipase D activity"/>
    <property type="evidence" value="ECO:0007669"/>
    <property type="project" value="TreeGrafter"/>
</dbReference>
<dbReference type="Proteomes" id="UP001163105">
    <property type="component" value="Unassembled WGS sequence"/>
</dbReference>
<dbReference type="InterPro" id="IPR036866">
    <property type="entry name" value="RibonucZ/Hydroxyglut_hydro"/>
</dbReference>
<dbReference type="SUPFAM" id="SSF53474">
    <property type="entry name" value="alpha/beta-Hydrolases"/>
    <property type="match status" value="1"/>
</dbReference>
<comment type="caution">
    <text evidence="4">The sequence shown here is derived from an EMBL/GenBank/DDBJ whole genome shotgun (WGS) entry which is preliminary data.</text>
</comment>
<dbReference type="Gene3D" id="3.30.980.10">
    <property type="entry name" value="Threonyl-trna Synthetase, Chain A, domain 2"/>
    <property type="match status" value="1"/>
</dbReference>
<evidence type="ECO:0000259" key="2">
    <source>
        <dbReference type="Pfam" id="PF12697"/>
    </source>
</evidence>
<protein>
    <submittedName>
        <fullName evidence="4">Isochorismatase family domain-containing protein</fullName>
    </submittedName>
</protein>
<dbReference type="InterPro" id="IPR029058">
    <property type="entry name" value="AB_hydrolase_fold"/>
</dbReference>
<dbReference type="PANTHER" id="PTHR15032:SF4">
    <property type="entry name" value="N-ACYL-PHOSPHATIDYLETHANOLAMINE-HYDROLYZING PHOSPHOLIPASE D"/>
    <property type="match status" value="1"/>
</dbReference>
<dbReference type="SUPFAM" id="SSF50447">
    <property type="entry name" value="Translation proteins"/>
    <property type="match status" value="1"/>
</dbReference>
<dbReference type="AlphaFoldDB" id="A0AB34FS07"/>
<evidence type="ECO:0000313" key="5">
    <source>
        <dbReference type="Proteomes" id="UP001163105"/>
    </source>
</evidence>
<proteinExistence type="predicted"/>
<feature type="domain" description="Metallo-beta-lactamase" evidence="3">
    <location>
        <begin position="314"/>
        <end position="479"/>
    </location>
</feature>
<dbReference type="InterPro" id="IPR009000">
    <property type="entry name" value="Transl_B-barrel_sf"/>
</dbReference>
<dbReference type="EMBL" id="JAQHRD010000004">
    <property type="protein sequence ID" value="KAJ6441486.1"/>
    <property type="molecule type" value="Genomic_DNA"/>
</dbReference>
<reference evidence="4" key="1">
    <citation type="submission" date="2023-01" db="EMBL/GenBank/DDBJ databases">
        <title>The growth and conidiation of Purpureocillium lavendulum are regulated by nitrogen source and histone H3K14 acetylation.</title>
        <authorList>
            <person name="Tang P."/>
            <person name="Han J."/>
            <person name="Zhang C."/>
            <person name="Tang P."/>
            <person name="Qi F."/>
            <person name="Zhang K."/>
            <person name="Liang L."/>
        </authorList>
    </citation>
    <scope>NUCLEOTIDE SEQUENCE</scope>
    <source>
        <strain evidence="4">YMF1.00683</strain>
    </source>
</reference>
<dbReference type="Gene3D" id="3.60.15.10">
    <property type="entry name" value="Ribonuclease Z/Hydroxyacylglutathione hydrolase-like"/>
    <property type="match status" value="1"/>
</dbReference>
<dbReference type="GO" id="GO:0000166">
    <property type="term" value="F:nucleotide binding"/>
    <property type="evidence" value="ECO:0007669"/>
    <property type="project" value="InterPro"/>
</dbReference>
<accession>A0AB34FS07</accession>
<dbReference type="GO" id="GO:0005737">
    <property type="term" value="C:cytoplasm"/>
    <property type="evidence" value="ECO:0007669"/>
    <property type="project" value="TreeGrafter"/>
</dbReference>
<dbReference type="Gene3D" id="2.40.30.130">
    <property type="match status" value="1"/>
</dbReference>
<dbReference type="Pfam" id="PF12706">
    <property type="entry name" value="Lactamase_B_2"/>
    <property type="match status" value="1"/>
</dbReference>
<dbReference type="SUPFAM" id="SSF56281">
    <property type="entry name" value="Metallo-hydrolase/oxidoreductase"/>
    <property type="match status" value="1"/>
</dbReference>
<gene>
    <name evidence="4" type="primary">NAPEPLD</name>
    <name evidence="4" type="ORF">O9K51_05037</name>
</gene>
<organism evidence="4 5">
    <name type="scientific">Purpureocillium lavendulum</name>
    <dbReference type="NCBI Taxonomy" id="1247861"/>
    <lineage>
        <taxon>Eukaryota</taxon>
        <taxon>Fungi</taxon>
        <taxon>Dikarya</taxon>
        <taxon>Ascomycota</taxon>
        <taxon>Pezizomycotina</taxon>
        <taxon>Sordariomycetes</taxon>
        <taxon>Hypocreomycetidae</taxon>
        <taxon>Hypocreales</taxon>
        <taxon>Ophiocordycipitaceae</taxon>
        <taxon>Purpureocillium</taxon>
    </lineage>
</organism>
<dbReference type="Pfam" id="PF12697">
    <property type="entry name" value="Abhydrolase_6"/>
    <property type="match status" value="1"/>
</dbReference>
<feature type="domain" description="AB hydrolase-1" evidence="2">
    <location>
        <begin position="561"/>
        <end position="706"/>
    </location>
</feature>
<evidence type="ECO:0000313" key="4">
    <source>
        <dbReference type="EMBL" id="KAJ6441486.1"/>
    </source>
</evidence>
<evidence type="ECO:0000259" key="3">
    <source>
        <dbReference type="Pfam" id="PF12706"/>
    </source>
</evidence>
<dbReference type="InterPro" id="IPR018163">
    <property type="entry name" value="Thr/Ala-tRNA-synth_IIc_edit"/>
</dbReference>